<dbReference type="OrthoDB" id="6077919at2759"/>
<evidence type="ECO:0000259" key="2">
    <source>
        <dbReference type="Pfam" id="PF12874"/>
    </source>
</evidence>
<dbReference type="Pfam" id="PF12874">
    <property type="entry name" value="zf-met"/>
    <property type="match status" value="1"/>
</dbReference>
<feature type="domain" description="C2H2-type" evidence="2">
    <location>
        <begin position="12"/>
        <end position="33"/>
    </location>
</feature>
<keyword evidence="4" id="KW-1185">Reference proteome</keyword>
<evidence type="ECO:0000313" key="4">
    <source>
        <dbReference type="Proteomes" id="UP001063166"/>
    </source>
</evidence>
<dbReference type="InterPro" id="IPR013087">
    <property type="entry name" value="Znf_C2H2_type"/>
</dbReference>
<gene>
    <name evidence="3" type="ORF">LshimejAT787_0506040</name>
</gene>
<feature type="coiled-coil region" evidence="1">
    <location>
        <begin position="97"/>
        <end position="124"/>
    </location>
</feature>
<dbReference type="EMBL" id="BRPK01000005">
    <property type="protein sequence ID" value="GLB38739.1"/>
    <property type="molecule type" value="Genomic_DNA"/>
</dbReference>
<name>A0A9P3UL12_LYOSH</name>
<sequence>MARSSFDNYETKYCPLCDQHFYSKALLHQHVQGSSRHPRCEICNHSYLNMNTPRSHCLPNGRHHSCRLCEKHFASASGLGLHAEEPLARNYNSIQPNAEYDRRVEEWEDEVARQHDAAKRASQHAATRPVVIPHRTLSEFMIRRMLANPLAARTRTQARSQSLSYVQKYREPDAEPANWDILFKMGKLTPIRM</sequence>
<reference evidence="3" key="1">
    <citation type="submission" date="2022-07" db="EMBL/GenBank/DDBJ databases">
        <title>The genome of Lyophyllum shimeji provides insight into the initial evolution of ectomycorrhizal fungal genome.</title>
        <authorList>
            <person name="Kobayashi Y."/>
            <person name="Shibata T."/>
            <person name="Hirakawa H."/>
            <person name="Shigenobu S."/>
            <person name="Nishiyama T."/>
            <person name="Yamada A."/>
            <person name="Hasebe M."/>
            <person name="Kawaguchi M."/>
        </authorList>
    </citation>
    <scope>NUCLEOTIDE SEQUENCE</scope>
    <source>
        <strain evidence="3">AT787</strain>
    </source>
</reference>
<evidence type="ECO:0000313" key="3">
    <source>
        <dbReference type="EMBL" id="GLB38739.1"/>
    </source>
</evidence>
<protein>
    <recommendedName>
        <fullName evidence="2">C2H2-type domain-containing protein</fullName>
    </recommendedName>
</protein>
<evidence type="ECO:0000256" key="1">
    <source>
        <dbReference type="SAM" id="Coils"/>
    </source>
</evidence>
<keyword evidence="1" id="KW-0175">Coiled coil</keyword>
<dbReference type="AlphaFoldDB" id="A0A9P3UL12"/>
<accession>A0A9P3UL12</accession>
<comment type="caution">
    <text evidence="3">The sequence shown here is derived from an EMBL/GenBank/DDBJ whole genome shotgun (WGS) entry which is preliminary data.</text>
</comment>
<dbReference type="Proteomes" id="UP001063166">
    <property type="component" value="Unassembled WGS sequence"/>
</dbReference>
<proteinExistence type="predicted"/>
<organism evidence="3 4">
    <name type="scientific">Lyophyllum shimeji</name>
    <name type="common">Hon-shimeji</name>
    <name type="synonym">Tricholoma shimeji</name>
    <dbReference type="NCBI Taxonomy" id="47721"/>
    <lineage>
        <taxon>Eukaryota</taxon>
        <taxon>Fungi</taxon>
        <taxon>Dikarya</taxon>
        <taxon>Basidiomycota</taxon>
        <taxon>Agaricomycotina</taxon>
        <taxon>Agaricomycetes</taxon>
        <taxon>Agaricomycetidae</taxon>
        <taxon>Agaricales</taxon>
        <taxon>Tricholomatineae</taxon>
        <taxon>Lyophyllaceae</taxon>
        <taxon>Lyophyllum</taxon>
    </lineage>
</organism>